<protein>
    <submittedName>
        <fullName evidence="1">Uncharacterized protein</fullName>
    </submittedName>
</protein>
<evidence type="ECO:0000313" key="1">
    <source>
        <dbReference type="EMBL" id="TCO90314.1"/>
    </source>
</evidence>
<dbReference type="GeneID" id="94548364"/>
<dbReference type="Proteomes" id="UP000295600">
    <property type="component" value="Unassembled WGS sequence"/>
</dbReference>
<dbReference type="AlphaFoldDB" id="A0A2R3MRW9"/>
<name>A0A2R3MRW9_9BACE</name>
<dbReference type="InterPro" id="IPR045724">
    <property type="entry name" value="DUF6078"/>
</dbReference>
<dbReference type="RefSeq" id="WP_106069339.1">
    <property type="nucleotide sequence ID" value="NZ_CP027234.1"/>
</dbReference>
<gene>
    <name evidence="1" type="ORF">EV202_11742</name>
</gene>
<dbReference type="EMBL" id="SLXB01000017">
    <property type="protein sequence ID" value="TCO90314.1"/>
    <property type="molecule type" value="Genomic_DNA"/>
</dbReference>
<dbReference type="Pfam" id="PF19555">
    <property type="entry name" value="DUF6078"/>
    <property type="match status" value="1"/>
</dbReference>
<evidence type="ECO:0000313" key="2">
    <source>
        <dbReference type="Proteomes" id="UP000295600"/>
    </source>
</evidence>
<organism evidence="1 2">
    <name type="scientific">Prevotella heparinolytica</name>
    <dbReference type="NCBI Taxonomy" id="28113"/>
    <lineage>
        <taxon>Bacteria</taxon>
        <taxon>Pseudomonadati</taxon>
        <taxon>Bacteroidota</taxon>
        <taxon>Bacteroidia</taxon>
        <taxon>Bacteroidales</taxon>
        <taxon>Bacteroidaceae</taxon>
        <taxon>Bacteroides</taxon>
    </lineage>
</organism>
<reference evidence="1 2" key="1">
    <citation type="submission" date="2019-03" db="EMBL/GenBank/DDBJ databases">
        <title>Genomic Encyclopedia of Type Strains, Phase IV (KMG-IV): sequencing the most valuable type-strain genomes for metagenomic binning, comparative biology and taxonomic classification.</title>
        <authorList>
            <person name="Goeker M."/>
        </authorList>
    </citation>
    <scope>NUCLEOTIDE SEQUENCE [LARGE SCALE GENOMIC DNA]</scope>
    <source>
        <strain evidence="1 2">DSM 23917</strain>
    </source>
</reference>
<accession>A0A2R3MRW9</accession>
<dbReference type="KEGG" id="bhf:C3V43_07930"/>
<proteinExistence type="predicted"/>
<comment type="caution">
    <text evidence="1">The sequence shown here is derived from an EMBL/GenBank/DDBJ whole genome shotgun (WGS) entry which is preliminary data.</text>
</comment>
<sequence length="146" mass="16750">MNTDFDYSLVPENYVHCFNADCRHGDNCLHRLAALHAPKEPVVLRCVNPVAYPKPAGMCPHLRSADKVRLAWGISALCNEVPYGIATGLLSKIRQSFSKPTYYRILHQERPLYVEEQKMIADLFARSGTDGKPVYDRYTEEYDWKD</sequence>